<dbReference type="Proteomes" id="UP000193006">
    <property type="component" value="Chromosome"/>
</dbReference>
<protein>
    <submittedName>
        <fullName evidence="1">Uncharacterized protein</fullName>
    </submittedName>
</protein>
<proteinExistence type="predicted"/>
<dbReference type="KEGG" id="bkw:BkAM31D_20945"/>
<sequence>MIELNIDVTEVIDGYTEFKEYINDEFNKGLMLRAIDNTIIGKSWPRSYFELRSSILPAILGDKASKFLFWFIFGGDDSTEIDYEEEDLPLLNFLRSNYTDKFLKAKQFNVNPHGFYQINYTHGADKDRFNIYITRNDDEQLLLRTSVVEYCGMLSQFIEYFSKMTNAGAIEISAEEETFLKMISSDLKETFNRLENRFYEGDNNE</sequence>
<keyword evidence="2" id="KW-1185">Reference proteome</keyword>
<dbReference type="EMBL" id="CP020814">
    <property type="protein sequence ID" value="ARK32109.1"/>
    <property type="molecule type" value="Genomic_DNA"/>
</dbReference>
<name>A0A1X9MF79_9BACI</name>
<gene>
    <name evidence="1" type="ORF">BkAM31D_20945</name>
</gene>
<dbReference type="STRING" id="199441.BkAM31D_20945"/>
<dbReference type="AlphaFoldDB" id="A0A1X9MF79"/>
<accession>A0A1X9MF79</accession>
<dbReference type="RefSeq" id="WP_066161076.1">
    <property type="nucleotide sequence ID" value="NZ_CP020814.1"/>
</dbReference>
<evidence type="ECO:0000313" key="1">
    <source>
        <dbReference type="EMBL" id="ARK32109.1"/>
    </source>
</evidence>
<reference evidence="1 2" key="1">
    <citation type="submission" date="2017-04" db="EMBL/GenBank/DDBJ databases">
        <title>Bacillus krulwichiae AM31D Genome sequencing and assembly.</title>
        <authorList>
            <person name="Krulwich T.A."/>
            <person name="Anastor L."/>
            <person name="Ehrlich R."/>
            <person name="Ehrlich G.D."/>
            <person name="Janto B."/>
        </authorList>
    </citation>
    <scope>NUCLEOTIDE SEQUENCE [LARGE SCALE GENOMIC DNA]</scope>
    <source>
        <strain evidence="1 2">AM31D</strain>
    </source>
</reference>
<evidence type="ECO:0000313" key="2">
    <source>
        <dbReference type="Proteomes" id="UP000193006"/>
    </source>
</evidence>
<organism evidence="1 2">
    <name type="scientific">Halalkalibacter krulwichiae</name>
    <dbReference type="NCBI Taxonomy" id="199441"/>
    <lineage>
        <taxon>Bacteria</taxon>
        <taxon>Bacillati</taxon>
        <taxon>Bacillota</taxon>
        <taxon>Bacilli</taxon>
        <taxon>Bacillales</taxon>
        <taxon>Bacillaceae</taxon>
        <taxon>Halalkalibacter</taxon>
    </lineage>
</organism>